<dbReference type="AlphaFoldDB" id="A0A2R5G237"/>
<sequence length="36" mass="4263">MFNGEIIEFLAEIHDTIRRIGKNALATYELQKLYHN</sequence>
<proteinExistence type="predicted"/>
<accession>A0A2R5G237</accession>
<protein>
    <submittedName>
        <fullName evidence="1">Uncharacterized protein</fullName>
    </submittedName>
</protein>
<reference evidence="1 2" key="1">
    <citation type="submission" date="2017-06" db="EMBL/GenBank/DDBJ databases">
        <title>Genome sequencing of cyanobaciteial culture collection at National Institute for Environmental Studies (NIES).</title>
        <authorList>
            <person name="Hirose Y."/>
            <person name="Shimura Y."/>
            <person name="Fujisawa T."/>
            <person name="Nakamura Y."/>
            <person name="Kawachi M."/>
        </authorList>
    </citation>
    <scope>NUCLEOTIDE SEQUENCE [LARGE SCALE GENOMIC DNA]</scope>
    <source>
        <strain evidence="1 2">NIES-4072</strain>
    </source>
</reference>
<comment type="caution">
    <text evidence="1">The sequence shown here is derived from an EMBL/GenBank/DDBJ whole genome shotgun (WGS) entry which is preliminary data.</text>
</comment>
<evidence type="ECO:0000313" key="1">
    <source>
        <dbReference type="EMBL" id="GBG22543.1"/>
    </source>
</evidence>
<dbReference type="Proteomes" id="UP000245124">
    <property type="component" value="Unassembled WGS sequence"/>
</dbReference>
<organism evidence="1 2">
    <name type="scientific">Nostoc commune NIES-4072</name>
    <dbReference type="NCBI Taxonomy" id="2005467"/>
    <lineage>
        <taxon>Bacteria</taxon>
        <taxon>Bacillati</taxon>
        <taxon>Cyanobacteriota</taxon>
        <taxon>Cyanophyceae</taxon>
        <taxon>Nostocales</taxon>
        <taxon>Nostocaceae</taxon>
        <taxon>Nostoc</taxon>
    </lineage>
</organism>
<dbReference type="EMBL" id="BDUD01000001">
    <property type="protein sequence ID" value="GBG22543.1"/>
    <property type="molecule type" value="Genomic_DNA"/>
</dbReference>
<gene>
    <name evidence="1" type="ORF">NIES4072_62540</name>
</gene>
<name>A0A2R5G237_NOSCO</name>
<evidence type="ECO:0000313" key="2">
    <source>
        <dbReference type="Proteomes" id="UP000245124"/>
    </source>
</evidence>
<keyword evidence="2" id="KW-1185">Reference proteome</keyword>